<reference evidence="2" key="1">
    <citation type="submission" date="2021-02" db="EMBL/GenBank/DDBJ databases">
        <authorList>
            <person name="Nowell W R."/>
        </authorList>
    </citation>
    <scope>NUCLEOTIDE SEQUENCE</scope>
</reference>
<keyword evidence="1" id="KW-0175">Coiled coil</keyword>
<dbReference type="EMBL" id="CAJNOR010003966">
    <property type="protein sequence ID" value="CAF1463914.1"/>
    <property type="molecule type" value="Genomic_DNA"/>
</dbReference>
<dbReference type="AlphaFoldDB" id="A0A815QH32"/>
<evidence type="ECO:0000313" key="2">
    <source>
        <dbReference type="EMBL" id="CAF1463914.1"/>
    </source>
</evidence>
<organism evidence="2 3">
    <name type="scientific">Adineta ricciae</name>
    <name type="common">Rotifer</name>
    <dbReference type="NCBI Taxonomy" id="249248"/>
    <lineage>
        <taxon>Eukaryota</taxon>
        <taxon>Metazoa</taxon>
        <taxon>Spiralia</taxon>
        <taxon>Gnathifera</taxon>
        <taxon>Rotifera</taxon>
        <taxon>Eurotatoria</taxon>
        <taxon>Bdelloidea</taxon>
        <taxon>Adinetida</taxon>
        <taxon>Adinetidae</taxon>
        <taxon>Adineta</taxon>
    </lineage>
</organism>
<sequence length="516" mass="60496">MNINNDNNSSSGMNIPFYQDHSLSFANQHHQTIEQELERAQEQNEKKKKKKCHGNRKLQRYRRKLRQRGMNTSINTESSVVQENIQRNEQTIISSTTDQATSLSVKSVQHKITKKKKCNTNKQSGFINKNNIHQVDQFESVRNDSVDYTIISNEILYQRTAPAFNLSPKFNDLFSADKKIQFIRQYISLIDQVCFQQLKQIQWKYYLHLGLTQGIWHGQMSKTSAEKYSICHTYGRSKSVIEERIRVIEKHLKQAQDAITQFEEKILSECERNQDCLSVLKELSTIIYQLVQQKQQIVKDKFEYQRKMLLFNATDHLLLQHFFDIEPNNRHVSISTIIFTLIKSYISPLNLLQITWARHIWKATKDQLVIEEDAALLQHRLISTTLIPTSGLLHKIINNINTNIQKLNDSLTKSTTTYSSSNCIETLINLKKDIIQEAIFIHQKEHEQIQTIIHTEQNKFFVQNRYMESTSEYQKRVNEAIEQRRQHMIERANYAKLFLLSASFNLTVNPLSTNDS</sequence>
<comment type="caution">
    <text evidence="2">The sequence shown here is derived from an EMBL/GenBank/DDBJ whole genome shotgun (WGS) entry which is preliminary data.</text>
</comment>
<gene>
    <name evidence="2" type="ORF">XAT740_LOCUS37591</name>
</gene>
<protein>
    <submittedName>
        <fullName evidence="2">Uncharacterized protein</fullName>
    </submittedName>
</protein>
<feature type="coiled-coil region" evidence="1">
    <location>
        <begin position="23"/>
        <end position="50"/>
    </location>
</feature>
<keyword evidence="3" id="KW-1185">Reference proteome</keyword>
<proteinExistence type="predicted"/>
<accession>A0A815QH32</accession>
<name>A0A815QH32_ADIRI</name>
<evidence type="ECO:0000256" key="1">
    <source>
        <dbReference type="SAM" id="Coils"/>
    </source>
</evidence>
<feature type="coiled-coil region" evidence="1">
    <location>
        <begin position="238"/>
        <end position="265"/>
    </location>
</feature>
<evidence type="ECO:0000313" key="3">
    <source>
        <dbReference type="Proteomes" id="UP000663828"/>
    </source>
</evidence>
<dbReference type="Proteomes" id="UP000663828">
    <property type="component" value="Unassembled WGS sequence"/>
</dbReference>